<reference evidence="2" key="1">
    <citation type="journal article" date="2020" name="Nat. Commun.">
        <title>Genome sequence of the cluster root forming white lupin.</title>
        <authorList>
            <person name="Hufnagel B."/>
            <person name="Marques A."/>
            <person name="Soriano A."/>
            <person name="Marques L."/>
            <person name="Divol F."/>
            <person name="Doumas P."/>
            <person name="Sallet E."/>
            <person name="Mancinotti D."/>
            <person name="Carrere S."/>
            <person name="Marande W."/>
            <person name="Arribat S."/>
            <person name="Keller J."/>
            <person name="Huneau C."/>
            <person name="Blein T."/>
            <person name="Aime D."/>
            <person name="Laguerre M."/>
            <person name="Taylor J."/>
            <person name="Schubert V."/>
            <person name="Nelson M."/>
            <person name="Geu-Flores F."/>
            <person name="Crespi M."/>
            <person name="Gallardo-Guerrero K."/>
            <person name="Delaux P.-M."/>
            <person name="Salse J."/>
            <person name="Berges H."/>
            <person name="Guyot R."/>
            <person name="Gouzy J."/>
            <person name="Peret B."/>
        </authorList>
    </citation>
    <scope>NUCLEOTIDE SEQUENCE [LARGE SCALE GENOMIC DNA]</scope>
    <source>
        <strain evidence="2">cv. Amiga</strain>
    </source>
</reference>
<accession>A0A6A4NJX4</accession>
<dbReference type="Proteomes" id="UP000447434">
    <property type="component" value="Chromosome 23"/>
</dbReference>
<dbReference type="OrthoDB" id="1434704at2759"/>
<name>A0A6A4NJX4_LUPAL</name>
<evidence type="ECO:0000313" key="1">
    <source>
        <dbReference type="EMBL" id="KAE9587834.1"/>
    </source>
</evidence>
<dbReference type="AlphaFoldDB" id="A0A6A4NJX4"/>
<keyword evidence="2" id="KW-1185">Reference proteome</keyword>
<protein>
    <submittedName>
        <fullName evidence="1">Uncharacterized protein</fullName>
    </submittedName>
</protein>
<comment type="caution">
    <text evidence="1">The sequence shown here is derived from an EMBL/GenBank/DDBJ whole genome shotgun (WGS) entry which is preliminary data.</text>
</comment>
<evidence type="ECO:0000313" key="2">
    <source>
        <dbReference type="Proteomes" id="UP000447434"/>
    </source>
</evidence>
<gene>
    <name evidence="1" type="ORF">Lalb_Chr23g0278161</name>
</gene>
<sequence>MDVDEVLLQNEWNHAEVYIDIYSTWGPTFVAMQTGLHVFKQKNSMEDIQFTDPYHRDDDRDSNSTTNVKVRYVGVR</sequence>
<dbReference type="EMBL" id="WOCE01000023">
    <property type="protein sequence ID" value="KAE9587834.1"/>
    <property type="molecule type" value="Genomic_DNA"/>
</dbReference>
<organism evidence="1 2">
    <name type="scientific">Lupinus albus</name>
    <name type="common">White lupine</name>
    <name type="synonym">Lupinus termis</name>
    <dbReference type="NCBI Taxonomy" id="3870"/>
    <lineage>
        <taxon>Eukaryota</taxon>
        <taxon>Viridiplantae</taxon>
        <taxon>Streptophyta</taxon>
        <taxon>Embryophyta</taxon>
        <taxon>Tracheophyta</taxon>
        <taxon>Spermatophyta</taxon>
        <taxon>Magnoliopsida</taxon>
        <taxon>eudicotyledons</taxon>
        <taxon>Gunneridae</taxon>
        <taxon>Pentapetalae</taxon>
        <taxon>rosids</taxon>
        <taxon>fabids</taxon>
        <taxon>Fabales</taxon>
        <taxon>Fabaceae</taxon>
        <taxon>Papilionoideae</taxon>
        <taxon>50 kb inversion clade</taxon>
        <taxon>genistoids sensu lato</taxon>
        <taxon>core genistoids</taxon>
        <taxon>Genisteae</taxon>
        <taxon>Lupinus</taxon>
    </lineage>
</organism>
<proteinExistence type="predicted"/>